<dbReference type="GO" id="GO:0008270">
    <property type="term" value="F:zinc ion binding"/>
    <property type="evidence" value="ECO:0007669"/>
    <property type="project" value="InterPro"/>
</dbReference>
<evidence type="ECO:0000313" key="3">
    <source>
        <dbReference type="Proteomes" id="UP000230233"/>
    </source>
</evidence>
<dbReference type="InterPro" id="IPR005312">
    <property type="entry name" value="DUF1759"/>
</dbReference>
<protein>
    <recommendedName>
        <fullName evidence="4">CCHC-type domain-containing protein</fullName>
    </recommendedName>
</protein>
<dbReference type="InterPro" id="IPR036875">
    <property type="entry name" value="Znf_CCHC_sf"/>
</dbReference>
<name>A0A2G5SCW5_9PELO</name>
<dbReference type="SUPFAM" id="SSF57756">
    <property type="entry name" value="Retrovirus zinc finger-like domains"/>
    <property type="match status" value="1"/>
</dbReference>
<dbReference type="GO" id="GO:0003676">
    <property type="term" value="F:nucleic acid binding"/>
    <property type="evidence" value="ECO:0007669"/>
    <property type="project" value="InterPro"/>
</dbReference>
<evidence type="ECO:0000256" key="1">
    <source>
        <dbReference type="SAM" id="MobiDB-lite"/>
    </source>
</evidence>
<organism evidence="2 3">
    <name type="scientific">Caenorhabditis nigoni</name>
    <dbReference type="NCBI Taxonomy" id="1611254"/>
    <lineage>
        <taxon>Eukaryota</taxon>
        <taxon>Metazoa</taxon>
        <taxon>Ecdysozoa</taxon>
        <taxon>Nematoda</taxon>
        <taxon>Chromadorea</taxon>
        <taxon>Rhabditida</taxon>
        <taxon>Rhabditina</taxon>
        <taxon>Rhabditomorpha</taxon>
        <taxon>Rhabditoidea</taxon>
        <taxon>Rhabditidae</taxon>
        <taxon>Peloderinae</taxon>
        <taxon>Caenorhabditis</taxon>
    </lineage>
</organism>
<evidence type="ECO:0008006" key="4">
    <source>
        <dbReference type="Google" id="ProtNLM"/>
    </source>
</evidence>
<keyword evidence="3" id="KW-1185">Reference proteome</keyword>
<dbReference type="Proteomes" id="UP000230233">
    <property type="component" value="Unassembled WGS sequence"/>
</dbReference>
<sequence length="643" mass="72165">MSTEKGRNANLAPGGVQDQGDESLSLTPQTDHPVQDSRTTSPIVPAQPIASIGLRIIGPLKSSFCRKAKAASELVTEITALTSDLEKTTGPLGEENLATHEDAVLRADKLLYEIEALMPVIKQTAELPEIGERKDRVQLHEHLLKHYEERNVDEWSLKLTHALGDLKFMLRAGGHETTEYVPSPNEVREAHRTPYKFSELMQAISRLERQAQKQTAPAGEEECDNEEDIKSYPSTRTSSRAQRKPLRKPKRSTRSEEADLESSKPSDDEESRYVSSGSENDHDDYCRHARHYHKSARYPEKLSDLPKLETVLFLLPTFDGTGDWEEFHDTFYAEIMTRNDLGTAQKHKILQDHIIGSANSCVAVSKDHTAAIEATFENLERVYSQKLTKNKLLQKLNKLPFHQTGPEKMRLDLASIANLRMLLREKGVAANDDRVTMAVASKLPQYLKKGALKLLHLKRELVTIDDIIVKTSNSTNEIPLTASTNYAKADGNHGSKQSKPAYDASSVKSKFFDHVTKTILPGHYAPGREVNIRSMPITFPFENKEPLTCAACSKSGHSALRCKDSSVEFRKNVEQKKLCPLCLSPDHPIANCTPNRLCIYCGGMHHTGGCPQKEFYRDLANYTKEAKPRQTLFRERSKTTQSK</sequence>
<dbReference type="OrthoDB" id="5875653at2759"/>
<reference evidence="3" key="1">
    <citation type="submission" date="2017-10" db="EMBL/GenBank/DDBJ databases">
        <title>Rapid genome shrinkage in a self-fertile nematode reveals novel sperm competition proteins.</title>
        <authorList>
            <person name="Yin D."/>
            <person name="Schwarz E.M."/>
            <person name="Thomas C.G."/>
            <person name="Felde R.L."/>
            <person name="Korf I.F."/>
            <person name="Cutter A.D."/>
            <person name="Schartner C.M."/>
            <person name="Ralston E.J."/>
            <person name="Meyer B.J."/>
            <person name="Haag E.S."/>
        </authorList>
    </citation>
    <scope>NUCLEOTIDE SEQUENCE [LARGE SCALE GENOMIC DNA]</scope>
    <source>
        <strain evidence="3">JU1422</strain>
    </source>
</reference>
<evidence type="ECO:0000313" key="2">
    <source>
        <dbReference type="EMBL" id="PIC12763.1"/>
    </source>
</evidence>
<gene>
    <name evidence="2" type="ORF">B9Z55_028266</name>
</gene>
<dbReference type="Pfam" id="PF03564">
    <property type="entry name" value="DUF1759"/>
    <property type="match status" value="1"/>
</dbReference>
<accession>A0A2G5SCW5</accession>
<feature type="compositionally biased region" description="Polar residues" evidence="1">
    <location>
        <begin position="22"/>
        <end position="42"/>
    </location>
</feature>
<feature type="compositionally biased region" description="Basic residues" evidence="1">
    <location>
        <begin position="241"/>
        <end position="252"/>
    </location>
</feature>
<dbReference type="AlphaFoldDB" id="A0A2G5SCW5"/>
<feature type="region of interest" description="Disordered" evidence="1">
    <location>
        <begin position="208"/>
        <end position="285"/>
    </location>
</feature>
<feature type="region of interest" description="Disordered" evidence="1">
    <location>
        <begin position="1"/>
        <end position="42"/>
    </location>
</feature>
<proteinExistence type="predicted"/>
<dbReference type="EMBL" id="PDUG01000019">
    <property type="protein sequence ID" value="PIC12763.1"/>
    <property type="molecule type" value="Genomic_DNA"/>
</dbReference>
<feature type="compositionally biased region" description="Basic and acidic residues" evidence="1">
    <location>
        <begin position="253"/>
        <end position="266"/>
    </location>
</feature>
<comment type="caution">
    <text evidence="2">The sequence shown here is derived from an EMBL/GenBank/DDBJ whole genome shotgun (WGS) entry which is preliminary data.</text>
</comment>